<name>A0A1J8QE56_9AGAM</name>
<dbReference type="OrthoDB" id="3223806at2759"/>
<feature type="region of interest" description="Disordered" evidence="4">
    <location>
        <begin position="416"/>
        <end position="459"/>
    </location>
</feature>
<dbReference type="Proteomes" id="UP000183567">
    <property type="component" value="Unassembled WGS sequence"/>
</dbReference>
<reference evidence="6 7" key="1">
    <citation type="submission" date="2016-03" db="EMBL/GenBank/DDBJ databases">
        <title>Comparative genomics of the ectomycorrhizal sister species Rhizopogon vinicolor and Rhizopogon vesiculosus (Basidiomycota: Boletales) reveals a divergence of the mating type B locus.</title>
        <authorList>
            <person name="Mujic A.B."/>
            <person name="Kuo A."/>
            <person name="Tritt A."/>
            <person name="Lipzen A."/>
            <person name="Chen C."/>
            <person name="Johnson J."/>
            <person name="Sharma A."/>
            <person name="Barry K."/>
            <person name="Grigoriev I.V."/>
            <person name="Spatafora J.W."/>
        </authorList>
    </citation>
    <scope>NUCLEOTIDE SEQUENCE [LARGE SCALE GENOMIC DNA]</scope>
    <source>
        <strain evidence="6 7">AM-OR11-056</strain>
    </source>
</reference>
<comment type="caution">
    <text evidence="6">The sequence shown here is derived from an EMBL/GenBank/DDBJ whole genome shotgun (WGS) entry which is preliminary data.</text>
</comment>
<dbReference type="GO" id="GO:0006508">
    <property type="term" value="P:proteolysis"/>
    <property type="evidence" value="ECO:0007669"/>
    <property type="project" value="InterPro"/>
</dbReference>
<dbReference type="InterPro" id="IPR011600">
    <property type="entry name" value="Pept_C14_caspase"/>
</dbReference>
<keyword evidence="7" id="KW-1185">Reference proteome</keyword>
<dbReference type="GO" id="GO:0004197">
    <property type="term" value="F:cysteine-type endopeptidase activity"/>
    <property type="evidence" value="ECO:0007669"/>
    <property type="project" value="InterPro"/>
</dbReference>
<dbReference type="PANTHER" id="PTHR48104:SF30">
    <property type="entry name" value="METACASPASE-1"/>
    <property type="match status" value="1"/>
</dbReference>
<evidence type="ECO:0000256" key="1">
    <source>
        <dbReference type="ARBA" id="ARBA00009005"/>
    </source>
</evidence>
<evidence type="ECO:0000256" key="4">
    <source>
        <dbReference type="SAM" id="MobiDB-lite"/>
    </source>
</evidence>
<accession>A0A1J8QE56</accession>
<keyword evidence="3" id="KW-0788">Thiol protease</keyword>
<gene>
    <name evidence="6" type="ORF">AZE42_05476</name>
</gene>
<dbReference type="EMBL" id="LVVM01004995">
    <property type="protein sequence ID" value="OJA11624.1"/>
    <property type="molecule type" value="Genomic_DNA"/>
</dbReference>
<feature type="domain" description="Peptidase C14 caspase" evidence="5">
    <location>
        <begin position="103"/>
        <end position="330"/>
    </location>
</feature>
<organism evidence="6 7">
    <name type="scientific">Rhizopogon vesiculosus</name>
    <dbReference type="NCBI Taxonomy" id="180088"/>
    <lineage>
        <taxon>Eukaryota</taxon>
        <taxon>Fungi</taxon>
        <taxon>Dikarya</taxon>
        <taxon>Basidiomycota</taxon>
        <taxon>Agaricomycotina</taxon>
        <taxon>Agaricomycetes</taxon>
        <taxon>Agaricomycetidae</taxon>
        <taxon>Boletales</taxon>
        <taxon>Suillineae</taxon>
        <taxon>Rhizopogonaceae</taxon>
        <taxon>Rhizopogon</taxon>
    </lineage>
</organism>
<evidence type="ECO:0000256" key="3">
    <source>
        <dbReference type="ARBA" id="ARBA00022807"/>
    </source>
</evidence>
<feature type="domain" description="Peptidase C14 caspase" evidence="5">
    <location>
        <begin position="477"/>
        <end position="720"/>
    </location>
</feature>
<dbReference type="GO" id="GO:0006915">
    <property type="term" value="P:apoptotic process"/>
    <property type="evidence" value="ECO:0007669"/>
    <property type="project" value="UniProtKB-KW"/>
</dbReference>
<sequence length="731" mass="81607">MSSEIIETDDNSSGALLDALGAFALVHWDHCKYKPRWANASWKLSKMPRTGTLEEIALKGRHELAKILMCARSPGELHFKQCIPGASTYFPMYIQPVPLSPGRKRALLIGINYKGQRWELKGCNNDIGNIFQPLVNQWGYHPRDITLLTDEGNNPLPTRSNILYEMHRLVSHARAGDSMFIHFSGHGSQVQDADGDEVDGYDEVDYQESGVIVDDEIHDILVKPLAPGSRLTALFDASIFLHDATSAEITFQSCHSGTVLDLPYIYDPKENKFVHGVAPGARTRKQSQAQVICFSGCGDSEKSESIAFPGQSISGLMTSAFIDVFYSNIAKRTGTNLRDILDPTYAIPVLVVPMSRSPSPKAHRSLVRQQPLSTSCRPHTAFALSMPSYGFIYESSFTDSYQAQRDTTALPPRLLRKRSSQPFQQQARDSTEPLRRRVHSPYGAERRPLNVNCNRDQHPNNQIETVQTTKASFRPKRKKALCIGINYKGQTRELRGCVNDAWNMSEFLKSFWSYAQEDIMVLTDELHLNPKYMATKRNILNALRWLVKDAQPGDCLFFHFSGHGGRIIDLDVLRMDASETAIHPIDWELAGEIVSEVLYDTMVKPLPAGCRLTALFDSCHSGTVLDLPYIYKANGRLRSHTMNSQALAKYPKAHVVLFAGCSDLQGSGGIIRGGEFLGAMSAAFISSLTENSTQTYLQVLASVKDILRRTQKQTPQLSSSYPIDANRRCLL</sequence>
<keyword evidence="2" id="KW-0053">Apoptosis</keyword>
<comment type="similarity">
    <text evidence="1">Belongs to the peptidase C14B family.</text>
</comment>
<dbReference type="Gene3D" id="3.40.50.12660">
    <property type="match status" value="2"/>
</dbReference>
<evidence type="ECO:0000256" key="2">
    <source>
        <dbReference type="ARBA" id="ARBA00022703"/>
    </source>
</evidence>
<keyword evidence="3" id="KW-0378">Hydrolase</keyword>
<dbReference type="GO" id="GO:0005737">
    <property type="term" value="C:cytoplasm"/>
    <property type="evidence" value="ECO:0007669"/>
    <property type="project" value="TreeGrafter"/>
</dbReference>
<dbReference type="AlphaFoldDB" id="A0A1J8QE56"/>
<keyword evidence="3" id="KW-0645">Protease</keyword>
<dbReference type="Pfam" id="PF00656">
    <property type="entry name" value="Peptidase_C14"/>
    <property type="match status" value="2"/>
</dbReference>
<protein>
    <recommendedName>
        <fullName evidence="5">Peptidase C14 caspase domain-containing protein</fullName>
    </recommendedName>
</protein>
<dbReference type="PANTHER" id="PTHR48104">
    <property type="entry name" value="METACASPASE-4"/>
    <property type="match status" value="1"/>
</dbReference>
<dbReference type="InterPro" id="IPR050452">
    <property type="entry name" value="Metacaspase"/>
</dbReference>
<evidence type="ECO:0000313" key="6">
    <source>
        <dbReference type="EMBL" id="OJA11624.1"/>
    </source>
</evidence>
<evidence type="ECO:0000313" key="7">
    <source>
        <dbReference type="Proteomes" id="UP000183567"/>
    </source>
</evidence>
<dbReference type="SUPFAM" id="SSF52129">
    <property type="entry name" value="Caspase-like"/>
    <property type="match status" value="1"/>
</dbReference>
<dbReference type="InterPro" id="IPR029030">
    <property type="entry name" value="Caspase-like_dom_sf"/>
</dbReference>
<evidence type="ECO:0000259" key="5">
    <source>
        <dbReference type="Pfam" id="PF00656"/>
    </source>
</evidence>
<proteinExistence type="inferred from homology"/>